<gene>
    <name evidence="1" type="ORF">BV22DRAFT_1041805</name>
</gene>
<name>A0ACB8AYL3_9AGAM</name>
<evidence type="ECO:0000313" key="2">
    <source>
        <dbReference type="Proteomes" id="UP000790709"/>
    </source>
</evidence>
<keyword evidence="2" id="KW-1185">Reference proteome</keyword>
<organism evidence="1 2">
    <name type="scientific">Leucogyrophana mollusca</name>
    <dbReference type="NCBI Taxonomy" id="85980"/>
    <lineage>
        <taxon>Eukaryota</taxon>
        <taxon>Fungi</taxon>
        <taxon>Dikarya</taxon>
        <taxon>Basidiomycota</taxon>
        <taxon>Agaricomycotina</taxon>
        <taxon>Agaricomycetes</taxon>
        <taxon>Agaricomycetidae</taxon>
        <taxon>Boletales</taxon>
        <taxon>Boletales incertae sedis</taxon>
        <taxon>Leucogyrophana</taxon>
    </lineage>
</organism>
<reference evidence="1" key="1">
    <citation type="journal article" date="2021" name="New Phytol.">
        <title>Evolutionary innovations through gain and loss of genes in the ectomycorrhizal Boletales.</title>
        <authorList>
            <person name="Wu G."/>
            <person name="Miyauchi S."/>
            <person name="Morin E."/>
            <person name="Kuo A."/>
            <person name="Drula E."/>
            <person name="Varga T."/>
            <person name="Kohler A."/>
            <person name="Feng B."/>
            <person name="Cao Y."/>
            <person name="Lipzen A."/>
            <person name="Daum C."/>
            <person name="Hundley H."/>
            <person name="Pangilinan J."/>
            <person name="Johnson J."/>
            <person name="Barry K."/>
            <person name="LaButti K."/>
            <person name="Ng V."/>
            <person name="Ahrendt S."/>
            <person name="Min B."/>
            <person name="Choi I.G."/>
            <person name="Park H."/>
            <person name="Plett J.M."/>
            <person name="Magnuson J."/>
            <person name="Spatafora J.W."/>
            <person name="Nagy L.G."/>
            <person name="Henrissat B."/>
            <person name="Grigoriev I.V."/>
            <person name="Yang Z.L."/>
            <person name="Xu J."/>
            <person name="Martin F.M."/>
        </authorList>
    </citation>
    <scope>NUCLEOTIDE SEQUENCE</scope>
    <source>
        <strain evidence="1">KUC20120723A-06</strain>
    </source>
</reference>
<comment type="caution">
    <text evidence="1">The sequence shown here is derived from an EMBL/GenBank/DDBJ whole genome shotgun (WGS) entry which is preliminary data.</text>
</comment>
<evidence type="ECO:0000313" key="1">
    <source>
        <dbReference type="EMBL" id="KAH7918402.1"/>
    </source>
</evidence>
<dbReference type="EMBL" id="MU266792">
    <property type="protein sequence ID" value="KAH7918402.1"/>
    <property type="molecule type" value="Genomic_DNA"/>
</dbReference>
<dbReference type="Proteomes" id="UP000790709">
    <property type="component" value="Unassembled WGS sequence"/>
</dbReference>
<sequence>MSFALSDITGITAPSSGDASPFRPSEVKRVCELSSPSPLTSASSVDLCAARPGSTRDMVDCSRSSEPDASTARSMLALRAPAIVMSQSDVVRIQERRLTTPASSSLAMTLPASTDLSRLPTLATFGPTSYALAFRRGTSGSPSVPSMRLRKFWVPPIADDAVVSSNPKIQMEISALRSQRRVAGGGVASLGGGRLNSLAGLAIVSKVRAQWEHSS</sequence>
<accession>A0ACB8AYL3</accession>
<proteinExistence type="predicted"/>
<protein>
    <submittedName>
        <fullName evidence="1">Uncharacterized protein</fullName>
    </submittedName>
</protein>